<dbReference type="GO" id="GO:0000155">
    <property type="term" value="F:phosphorelay sensor kinase activity"/>
    <property type="evidence" value="ECO:0007669"/>
    <property type="project" value="InterPro"/>
</dbReference>
<comment type="catalytic activity">
    <reaction evidence="1">
        <text>ATP + protein L-histidine = ADP + protein N-phospho-L-histidine.</text>
        <dbReference type="EC" id="2.7.13.3"/>
    </reaction>
</comment>
<dbReference type="InterPro" id="IPR005467">
    <property type="entry name" value="His_kinase_dom"/>
</dbReference>
<dbReference type="SMART" id="SM00388">
    <property type="entry name" value="HisKA"/>
    <property type="match status" value="1"/>
</dbReference>
<dbReference type="PANTHER" id="PTHR43065">
    <property type="entry name" value="SENSOR HISTIDINE KINASE"/>
    <property type="match status" value="1"/>
</dbReference>
<dbReference type="InterPro" id="IPR004358">
    <property type="entry name" value="Sig_transdc_His_kin-like_C"/>
</dbReference>
<dbReference type="Pfam" id="PF00512">
    <property type="entry name" value="HisKA"/>
    <property type="match status" value="1"/>
</dbReference>
<dbReference type="PROSITE" id="PS50109">
    <property type="entry name" value="HIS_KIN"/>
    <property type="match status" value="1"/>
</dbReference>
<dbReference type="InterPro" id="IPR001789">
    <property type="entry name" value="Sig_transdc_resp-reg_receiver"/>
</dbReference>
<evidence type="ECO:0000313" key="8">
    <source>
        <dbReference type="Proteomes" id="UP000306147"/>
    </source>
</evidence>
<evidence type="ECO:0000259" key="5">
    <source>
        <dbReference type="PROSITE" id="PS50109"/>
    </source>
</evidence>
<dbReference type="CDD" id="cd00156">
    <property type="entry name" value="REC"/>
    <property type="match status" value="1"/>
</dbReference>
<dbReference type="SUPFAM" id="SSF47384">
    <property type="entry name" value="Homodimeric domain of signal transducing histidine kinase"/>
    <property type="match status" value="1"/>
</dbReference>
<dbReference type="InterPro" id="IPR036890">
    <property type="entry name" value="HATPase_C_sf"/>
</dbReference>
<name>A0A4V3QYI3_9SPHN</name>
<dbReference type="InterPro" id="IPR003661">
    <property type="entry name" value="HisK_dim/P_dom"/>
</dbReference>
<dbReference type="CDD" id="cd00082">
    <property type="entry name" value="HisKA"/>
    <property type="match status" value="1"/>
</dbReference>
<dbReference type="Gene3D" id="1.10.287.130">
    <property type="match status" value="1"/>
</dbReference>
<dbReference type="InterPro" id="IPR036097">
    <property type="entry name" value="HisK_dim/P_sf"/>
</dbReference>
<gene>
    <name evidence="7" type="ORF">E5A73_18520</name>
</gene>
<evidence type="ECO:0000313" key="7">
    <source>
        <dbReference type="EMBL" id="TGX50472.1"/>
    </source>
</evidence>
<evidence type="ECO:0000256" key="3">
    <source>
        <dbReference type="ARBA" id="ARBA00022553"/>
    </source>
</evidence>
<dbReference type="SMART" id="SM00387">
    <property type="entry name" value="HATPase_c"/>
    <property type="match status" value="1"/>
</dbReference>
<dbReference type="InterPro" id="IPR011006">
    <property type="entry name" value="CheY-like_superfamily"/>
</dbReference>
<protein>
    <recommendedName>
        <fullName evidence="2">histidine kinase</fullName>
        <ecNumber evidence="2">2.7.13.3</ecNumber>
    </recommendedName>
</protein>
<dbReference type="OrthoDB" id="9796100at2"/>
<keyword evidence="8" id="KW-1185">Reference proteome</keyword>
<dbReference type="SMART" id="SM00448">
    <property type="entry name" value="REC"/>
    <property type="match status" value="1"/>
</dbReference>
<dbReference type="AlphaFoldDB" id="A0A4V3QYI3"/>
<proteinExistence type="predicted"/>
<evidence type="ECO:0000256" key="1">
    <source>
        <dbReference type="ARBA" id="ARBA00000085"/>
    </source>
</evidence>
<dbReference type="PRINTS" id="PR00344">
    <property type="entry name" value="BCTRLSENSOR"/>
</dbReference>
<evidence type="ECO:0000256" key="2">
    <source>
        <dbReference type="ARBA" id="ARBA00012438"/>
    </source>
</evidence>
<dbReference type="InterPro" id="IPR003594">
    <property type="entry name" value="HATPase_dom"/>
</dbReference>
<dbReference type="Proteomes" id="UP000306147">
    <property type="component" value="Unassembled WGS sequence"/>
</dbReference>
<organism evidence="7 8">
    <name type="scientific">Sphingomonas gei</name>
    <dbReference type="NCBI Taxonomy" id="1395960"/>
    <lineage>
        <taxon>Bacteria</taxon>
        <taxon>Pseudomonadati</taxon>
        <taxon>Pseudomonadota</taxon>
        <taxon>Alphaproteobacteria</taxon>
        <taxon>Sphingomonadales</taxon>
        <taxon>Sphingomonadaceae</taxon>
        <taxon>Sphingomonas</taxon>
    </lineage>
</organism>
<feature type="modified residue" description="4-aspartylphosphate" evidence="4">
    <location>
        <position position="478"/>
    </location>
</feature>
<dbReference type="EMBL" id="SRXT01000007">
    <property type="protein sequence ID" value="TGX50472.1"/>
    <property type="molecule type" value="Genomic_DNA"/>
</dbReference>
<dbReference type="Pfam" id="PF02518">
    <property type="entry name" value="HATPase_c"/>
    <property type="match status" value="1"/>
</dbReference>
<dbReference type="Pfam" id="PF00072">
    <property type="entry name" value="Response_reg"/>
    <property type="match status" value="1"/>
</dbReference>
<feature type="domain" description="Response regulatory" evidence="6">
    <location>
        <begin position="428"/>
        <end position="538"/>
    </location>
</feature>
<comment type="caution">
    <text evidence="7">The sequence shown here is derived from an EMBL/GenBank/DDBJ whole genome shotgun (WGS) entry which is preliminary data.</text>
</comment>
<dbReference type="PANTHER" id="PTHR43065:SF42">
    <property type="entry name" value="TWO-COMPONENT SENSOR PPRA"/>
    <property type="match status" value="1"/>
</dbReference>
<reference evidence="7 8" key="1">
    <citation type="submission" date="2019-04" db="EMBL/GenBank/DDBJ databases">
        <title>Sphingomonas psychrotolerans sp. nov., isolated from soil in the Tianshan Mountains, Xinjiang, China.</title>
        <authorList>
            <person name="Luo Y."/>
            <person name="Sheng H."/>
        </authorList>
    </citation>
    <scope>NUCLEOTIDE SEQUENCE [LARGE SCALE GENOMIC DNA]</scope>
    <source>
        <strain evidence="7 8">ZFGT-11</strain>
    </source>
</reference>
<evidence type="ECO:0000256" key="4">
    <source>
        <dbReference type="PROSITE-ProRule" id="PRU00169"/>
    </source>
</evidence>
<dbReference type="Gene3D" id="3.30.565.10">
    <property type="entry name" value="Histidine kinase-like ATPase, C-terminal domain"/>
    <property type="match status" value="1"/>
</dbReference>
<accession>A0A4V3QYI3</accession>
<dbReference type="SUPFAM" id="SSF55874">
    <property type="entry name" value="ATPase domain of HSP90 chaperone/DNA topoisomerase II/histidine kinase"/>
    <property type="match status" value="1"/>
</dbReference>
<feature type="domain" description="Histidine kinase" evidence="5">
    <location>
        <begin position="184"/>
        <end position="405"/>
    </location>
</feature>
<dbReference type="Gene3D" id="3.40.50.2300">
    <property type="match status" value="1"/>
</dbReference>
<dbReference type="EC" id="2.7.13.3" evidence="2"/>
<sequence length="556" mass="59674">MPAHSERALILAPQGRDATVALAMLTEAGLHGIVVQSVPELVALLGEGAGLALVTEEALTGADLSALADWINDQSEWSDFPFVLLTQRGGGLERNPAAARYLQLLGNVTFLERPFHPTTLVSFARAAIRGRRRQYEARARLEELHELATGLEQRVEERTAEHQAAVAQLHEAQKLETLGQLTGGVAHDFNNLLTPIMGALDMLQRKYGDSDPRSARLIDNALLSAERAKTLVQRLLGFARRQTLETKAVDLGGLIDGMRDLIASSIGPEIDLRIRHGADLPAAVADPNQLELAILNLCVNARDAMNGNGTLTIVADQLAFGPGSQPRLTPGLYVRLSVIDTGSGMDSETLARAVEPFYSTKETGRGTGLGLSMVHGLAAQLGGGFALSSEPGRGTRADLYLRVAEGGVARDSVDRRRQPLLAKGRALSVLLVDDEELVRVGTAEMIRDLGHEVTHASGGVEALARLDAGLRPDVIITDYKMPGMDGAELARRIRDTLPEIPILLITGYTGTTETTYGLPRLSKPFGQAEIAMALAGLVEPDDKVVRLQTGRRGTKR</sequence>
<dbReference type="PROSITE" id="PS50110">
    <property type="entry name" value="RESPONSE_REGULATORY"/>
    <property type="match status" value="1"/>
</dbReference>
<keyword evidence="3 4" id="KW-0597">Phosphoprotein</keyword>
<dbReference type="SUPFAM" id="SSF52172">
    <property type="entry name" value="CheY-like"/>
    <property type="match status" value="2"/>
</dbReference>
<evidence type="ECO:0000259" key="6">
    <source>
        <dbReference type="PROSITE" id="PS50110"/>
    </source>
</evidence>